<keyword evidence="2 6" id="KW-0540">Nuclease</keyword>
<dbReference type="EMBL" id="PDCH01000003">
    <property type="protein sequence ID" value="RBP99665.1"/>
    <property type="molecule type" value="Genomic_DNA"/>
</dbReference>
<sequence>MERLKSHQEFTAVLRRRRRVSSRDLVIHLLTGDEAAGNRRAPGQGVHGSVAGRRMGLAVSKAVGNAVTRNRVKRRFRVLAANHEDSLPAVCDLVMRAKPGAARATYRSLDEQVSRLFADIMAKDGHSGPVDGRRINGAGEQM</sequence>
<keyword evidence="3 6" id="KW-0255">Endonuclease</keyword>
<protein>
    <recommendedName>
        <fullName evidence="6 7">Ribonuclease P protein component</fullName>
        <shortName evidence="6">RNase P protein</shortName>
        <shortName evidence="6">RNaseP protein</shortName>
        <ecNumber evidence="6 7">3.1.26.5</ecNumber>
    </recommendedName>
    <alternativeName>
        <fullName evidence="6">Protein C5</fullName>
    </alternativeName>
</protein>
<dbReference type="GO" id="GO:0030677">
    <property type="term" value="C:ribonuclease P complex"/>
    <property type="evidence" value="ECO:0007669"/>
    <property type="project" value="TreeGrafter"/>
</dbReference>
<dbReference type="PANTHER" id="PTHR33992:SF1">
    <property type="entry name" value="RIBONUCLEASE P PROTEIN COMPONENT"/>
    <property type="match status" value="1"/>
</dbReference>
<name>A0A366KD41_9BIFI</name>
<evidence type="ECO:0000256" key="1">
    <source>
        <dbReference type="ARBA" id="ARBA00022694"/>
    </source>
</evidence>
<dbReference type="InterPro" id="IPR000100">
    <property type="entry name" value="RNase_P"/>
</dbReference>
<accession>A0A366KD41</accession>
<dbReference type="GO" id="GO:0000049">
    <property type="term" value="F:tRNA binding"/>
    <property type="evidence" value="ECO:0007669"/>
    <property type="project" value="UniProtKB-UniRule"/>
</dbReference>
<evidence type="ECO:0000256" key="7">
    <source>
        <dbReference type="NCBIfam" id="TIGR00188"/>
    </source>
</evidence>
<dbReference type="InterPro" id="IPR014721">
    <property type="entry name" value="Ribsml_uS5_D2-typ_fold_subgr"/>
</dbReference>
<dbReference type="Proteomes" id="UP000252345">
    <property type="component" value="Unassembled WGS sequence"/>
</dbReference>
<proteinExistence type="inferred from homology"/>
<dbReference type="GO" id="GO:0001682">
    <property type="term" value="P:tRNA 5'-leader removal"/>
    <property type="evidence" value="ECO:0007669"/>
    <property type="project" value="UniProtKB-UniRule"/>
</dbReference>
<organism evidence="8 9">
    <name type="scientific">Bifidobacterium xylocopae</name>
    <dbReference type="NCBI Taxonomy" id="2493119"/>
    <lineage>
        <taxon>Bacteria</taxon>
        <taxon>Bacillati</taxon>
        <taxon>Actinomycetota</taxon>
        <taxon>Actinomycetes</taxon>
        <taxon>Bifidobacteriales</taxon>
        <taxon>Bifidobacteriaceae</taxon>
        <taxon>Bifidobacterium</taxon>
    </lineage>
</organism>
<dbReference type="AlphaFoldDB" id="A0A366KD41"/>
<evidence type="ECO:0000256" key="5">
    <source>
        <dbReference type="ARBA" id="ARBA00022884"/>
    </source>
</evidence>
<keyword evidence="5 6" id="KW-0694">RNA-binding</keyword>
<comment type="subunit">
    <text evidence="6">Consists of a catalytic RNA component (M1 or rnpB) and a protein subunit.</text>
</comment>
<evidence type="ECO:0000256" key="4">
    <source>
        <dbReference type="ARBA" id="ARBA00022801"/>
    </source>
</evidence>
<comment type="caution">
    <text evidence="8">The sequence shown here is derived from an EMBL/GenBank/DDBJ whole genome shotgun (WGS) entry which is preliminary data.</text>
</comment>
<keyword evidence="4 6" id="KW-0378">Hydrolase</keyword>
<evidence type="ECO:0000313" key="8">
    <source>
        <dbReference type="EMBL" id="RBP99665.1"/>
    </source>
</evidence>
<dbReference type="NCBIfam" id="TIGR00188">
    <property type="entry name" value="rnpA"/>
    <property type="match status" value="1"/>
</dbReference>
<keyword evidence="9" id="KW-1185">Reference proteome</keyword>
<dbReference type="Pfam" id="PF00825">
    <property type="entry name" value="Ribonuclease_P"/>
    <property type="match status" value="1"/>
</dbReference>
<dbReference type="PANTHER" id="PTHR33992">
    <property type="entry name" value="RIBONUCLEASE P PROTEIN COMPONENT"/>
    <property type="match status" value="1"/>
</dbReference>
<evidence type="ECO:0000256" key="2">
    <source>
        <dbReference type="ARBA" id="ARBA00022722"/>
    </source>
</evidence>
<evidence type="ECO:0000256" key="6">
    <source>
        <dbReference type="HAMAP-Rule" id="MF_00227"/>
    </source>
</evidence>
<dbReference type="SUPFAM" id="SSF54211">
    <property type="entry name" value="Ribosomal protein S5 domain 2-like"/>
    <property type="match status" value="1"/>
</dbReference>
<dbReference type="Gene3D" id="3.30.230.10">
    <property type="match status" value="1"/>
</dbReference>
<evidence type="ECO:0000313" key="9">
    <source>
        <dbReference type="Proteomes" id="UP000252345"/>
    </source>
</evidence>
<dbReference type="OrthoDB" id="196964at2"/>
<comment type="function">
    <text evidence="6">RNaseP catalyzes the removal of the 5'-leader sequence from pre-tRNA to produce the mature 5'-terminus. It can also cleave other RNA substrates such as 4.5S RNA. The protein component plays an auxiliary but essential role in vivo by binding to the 5'-leader sequence and broadening the substrate specificity of the ribozyme.</text>
</comment>
<dbReference type="EC" id="3.1.26.5" evidence="6 7"/>
<comment type="similarity">
    <text evidence="6">Belongs to the RnpA family.</text>
</comment>
<dbReference type="InterPro" id="IPR020568">
    <property type="entry name" value="Ribosomal_Su5_D2-typ_SF"/>
</dbReference>
<dbReference type="GO" id="GO:0004526">
    <property type="term" value="F:ribonuclease P activity"/>
    <property type="evidence" value="ECO:0007669"/>
    <property type="project" value="UniProtKB-UniRule"/>
</dbReference>
<comment type="catalytic activity">
    <reaction evidence="6">
        <text>Endonucleolytic cleavage of RNA, removing 5'-extranucleotides from tRNA precursor.</text>
        <dbReference type="EC" id="3.1.26.5"/>
    </reaction>
</comment>
<keyword evidence="1 6" id="KW-0819">tRNA processing</keyword>
<dbReference type="HAMAP" id="MF_00227">
    <property type="entry name" value="RNase_P"/>
    <property type="match status" value="1"/>
</dbReference>
<reference evidence="8 9" key="1">
    <citation type="submission" date="2017-10" db="EMBL/GenBank/DDBJ databases">
        <title>Bifidobacterium xylocopum sp. nov. and Bifidobacterium aemilianum sp. nov., from the carpenter bee (Xylocopa violacea) digestive tract.</title>
        <authorList>
            <person name="Alberoni D."/>
            <person name="Baffoni L."/>
            <person name="Di Gioia D."/>
            <person name="Gaggia F."/>
            <person name="Biavati B."/>
        </authorList>
    </citation>
    <scope>NUCLEOTIDE SEQUENCE [LARGE SCALE GENOMIC DNA]</scope>
    <source>
        <strain evidence="8 9">XV2</strain>
    </source>
</reference>
<evidence type="ECO:0000256" key="3">
    <source>
        <dbReference type="ARBA" id="ARBA00022759"/>
    </source>
</evidence>
<gene>
    <name evidence="6 8" type="primary">rnpA</name>
    <name evidence="8" type="ORF">CRD59_02755</name>
</gene>
<dbReference type="GO" id="GO:0042781">
    <property type="term" value="F:3'-tRNA processing endoribonuclease activity"/>
    <property type="evidence" value="ECO:0007669"/>
    <property type="project" value="TreeGrafter"/>
</dbReference>
<dbReference type="RefSeq" id="WP_113853067.1">
    <property type="nucleotide sequence ID" value="NZ_PDCH01000003.1"/>
</dbReference>